<dbReference type="InterPro" id="IPR045087">
    <property type="entry name" value="Cu-oxidase_fam"/>
</dbReference>
<dbReference type="Gene3D" id="2.60.40.420">
    <property type="entry name" value="Cupredoxins - blue copper proteins"/>
    <property type="match status" value="2"/>
</dbReference>
<dbReference type="InterPro" id="IPR006311">
    <property type="entry name" value="TAT_signal"/>
</dbReference>
<dbReference type="Pfam" id="PF07731">
    <property type="entry name" value="Cu-oxidase_2"/>
    <property type="match status" value="1"/>
</dbReference>
<protein>
    <submittedName>
        <fullName evidence="3">Copper oxidase</fullName>
    </submittedName>
</protein>
<feature type="domain" description="Plastocyanin-like" evidence="1">
    <location>
        <begin position="168"/>
        <end position="271"/>
    </location>
</feature>
<evidence type="ECO:0000313" key="3">
    <source>
        <dbReference type="EMBL" id="AWM01586.1"/>
    </source>
</evidence>
<reference evidence="3 4" key="2">
    <citation type="journal article" date="2019" name="Int. J. Syst. Evol. Microbiol.">
        <title>Description and complete genome sequence of Bradyrhizobium amphicarpaeae sp. nov., harbouring photosystem and nitrogen-fixation genes.</title>
        <authorList>
            <person name="Bromfield E.S.P."/>
            <person name="Cloutier S."/>
            <person name="Nguyen H.D.T."/>
        </authorList>
    </citation>
    <scope>NUCLEOTIDE SEQUENCE [LARGE SCALE GENOMIC DNA]</scope>
    <source>
        <strain evidence="3 4">39S1MB</strain>
    </source>
</reference>
<dbReference type="PANTHER" id="PTHR11709">
    <property type="entry name" value="MULTI-COPPER OXIDASE"/>
    <property type="match status" value="1"/>
</dbReference>
<dbReference type="SUPFAM" id="SSF49503">
    <property type="entry name" value="Cupredoxins"/>
    <property type="match status" value="2"/>
</dbReference>
<dbReference type="PROSITE" id="PS51318">
    <property type="entry name" value="TAT"/>
    <property type="match status" value="1"/>
</dbReference>
<reference evidence="3 4" key="1">
    <citation type="journal article" date="2017" name="Syst. Appl. Microbiol.">
        <title>Soybeans inoculated with root zone soils of Canadian native legumes harbour diverse and novel Bradyrhizobium spp. that possess agricultural potential.</title>
        <authorList>
            <person name="Bromfield E.S.P."/>
            <person name="Cloutier S."/>
            <person name="Tambong J.T."/>
            <person name="Tran Thi T.V."/>
        </authorList>
    </citation>
    <scope>NUCLEOTIDE SEQUENCE [LARGE SCALE GENOMIC DNA]</scope>
    <source>
        <strain evidence="3 4">39S1MB</strain>
    </source>
</reference>
<gene>
    <name evidence="3" type="ORF">CIT40_17120</name>
</gene>
<dbReference type="GO" id="GO:0005507">
    <property type="term" value="F:copper ion binding"/>
    <property type="evidence" value="ECO:0007669"/>
    <property type="project" value="InterPro"/>
</dbReference>
<organism evidence="3 4">
    <name type="scientific">Bradyrhizobium amphicarpaeae</name>
    <dbReference type="NCBI Taxonomy" id="1404768"/>
    <lineage>
        <taxon>Bacteria</taxon>
        <taxon>Pseudomonadati</taxon>
        <taxon>Pseudomonadota</taxon>
        <taxon>Alphaproteobacteria</taxon>
        <taxon>Hyphomicrobiales</taxon>
        <taxon>Nitrobacteraceae</taxon>
        <taxon>Bradyrhizobium</taxon>
    </lineage>
</organism>
<feature type="domain" description="Plastocyanin-like" evidence="2">
    <location>
        <begin position="320"/>
        <end position="435"/>
    </location>
</feature>
<dbReference type="Proteomes" id="UP000215884">
    <property type="component" value="Chromosome"/>
</dbReference>
<dbReference type="AlphaFoldDB" id="A0A2U8PUU7"/>
<dbReference type="InterPro" id="IPR011706">
    <property type="entry name" value="Cu-oxidase_C"/>
</dbReference>
<evidence type="ECO:0000259" key="2">
    <source>
        <dbReference type="Pfam" id="PF07731"/>
    </source>
</evidence>
<dbReference type="RefSeq" id="WP_094891779.1">
    <property type="nucleotide sequence ID" value="NZ_CP029426.2"/>
</dbReference>
<dbReference type="Pfam" id="PF00394">
    <property type="entry name" value="Cu-oxidase"/>
    <property type="match status" value="1"/>
</dbReference>
<evidence type="ECO:0000259" key="1">
    <source>
        <dbReference type="Pfam" id="PF00394"/>
    </source>
</evidence>
<sequence>MTPGIFEPNRRELLAGLGVALGASAGGLMAGGAAPAVTAQIALQARTTSLALKPDRPPTPIWELAAASHLRDVRLRRGDRCELVFRNDLPVPLAPVWYGLNSGAPTDPLRGRAPAPPNAVETSIISMLNAGTLLADFRLFEDDQKQPVRPLPVIVAESSPVTVDRDVVLLIEEWRLRPDGTAVPPGQAPKDAMPLYTINGQTSFEHSAMGNQRLRLRLINGSQRTVLAIKLESHDVQVMALDGQPAEPFSARNGALVLAPGARADAFVDAATSAALLLHDGKEARQVGRLKISGQLDRRVPLMPAQPLPPNDLPEKLDLKGALRFDVALGAADAGWARPASFSTASAPIFRAGTGRTVVLAVKNSAPVTTVFHLHGHPFRLLDRLDDGWKPYWLDTLAIEPGQIQRIAFAATAPGQWLIESVATDWAAPRLVRWYAVE</sequence>
<dbReference type="OrthoDB" id="9757546at2"/>
<proteinExistence type="predicted"/>
<name>A0A2U8PUU7_9BRAD</name>
<dbReference type="KEGG" id="brq:CIT40_17120"/>
<accession>A0A2U8PUU7</accession>
<dbReference type="GO" id="GO:0016491">
    <property type="term" value="F:oxidoreductase activity"/>
    <property type="evidence" value="ECO:0007669"/>
    <property type="project" value="InterPro"/>
</dbReference>
<dbReference type="InterPro" id="IPR008972">
    <property type="entry name" value="Cupredoxin"/>
</dbReference>
<evidence type="ECO:0000313" key="4">
    <source>
        <dbReference type="Proteomes" id="UP000215884"/>
    </source>
</evidence>
<keyword evidence="4" id="KW-1185">Reference proteome</keyword>
<dbReference type="EMBL" id="CP029426">
    <property type="protein sequence ID" value="AWM01586.1"/>
    <property type="molecule type" value="Genomic_DNA"/>
</dbReference>
<dbReference type="InterPro" id="IPR001117">
    <property type="entry name" value="Cu-oxidase_2nd"/>
</dbReference>